<gene>
    <name evidence="3" type="ORF">M436DRAFT_55213</name>
</gene>
<dbReference type="PANTHER" id="PTHR15020">
    <property type="entry name" value="FLAVIN REDUCTASE-RELATED"/>
    <property type="match status" value="1"/>
</dbReference>
<proteinExistence type="inferred from homology"/>
<evidence type="ECO:0000313" key="3">
    <source>
        <dbReference type="EMBL" id="KEQ69669.1"/>
    </source>
</evidence>
<organism evidence="3 4">
    <name type="scientific">Aureobasidium namibiae CBS 147.97</name>
    <dbReference type="NCBI Taxonomy" id="1043004"/>
    <lineage>
        <taxon>Eukaryota</taxon>
        <taxon>Fungi</taxon>
        <taxon>Dikarya</taxon>
        <taxon>Ascomycota</taxon>
        <taxon>Pezizomycotina</taxon>
        <taxon>Dothideomycetes</taxon>
        <taxon>Dothideomycetidae</taxon>
        <taxon>Dothideales</taxon>
        <taxon>Saccotheciaceae</taxon>
        <taxon>Aureobasidium</taxon>
    </lineage>
</organism>
<feature type="domain" description="NAD(P)-binding" evidence="2">
    <location>
        <begin position="8"/>
        <end position="209"/>
    </location>
</feature>
<name>A0A074WDP6_9PEZI</name>
<dbReference type="OrthoDB" id="10254221at2759"/>
<keyword evidence="3" id="KW-0560">Oxidoreductase</keyword>
<dbReference type="Proteomes" id="UP000027730">
    <property type="component" value="Unassembled WGS sequence"/>
</dbReference>
<dbReference type="SUPFAM" id="SSF51735">
    <property type="entry name" value="NAD(P)-binding Rossmann-fold domains"/>
    <property type="match status" value="1"/>
</dbReference>
<dbReference type="PANTHER" id="PTHR15020:SF50">
    <property type="entry name" value="UPF0659 PROTEIN YMR090W"/>
    <property type="match status" value="1"/>
</dbReference>
<dbReference type="InterPro" id="IPR036291">
    <property type="entry name" value="NAD(P)-bd_dom_sf"/>
</dbReference>
<dbReference type="RefSeq" id="XP_013423847.1">
    <property type="nucleotide sequence ID" value="XM_013568393.1"/>
</dbReference>
<dbReference type="Gene3D" id="3.40.50.720">
    <property type="entry name" value="NAD(P)-binding Rossmann-like Domain"/>
    <property type="match status" value="1"/>
</dbReference>
<protein>
    <submittedName>
        <fullName evidence="3">Monooxygenase/oxidase</fullName>
    </submittedName>
</protein>
<dbReference type="Pfam" id="PF13460">
    <property type="entry name" value="NAD_binding_10"/>
    <property type="match status" value="1"/>
</dbReference>
<accession>A0A074WDP6</accession>
<dbReference type="HOGENOM" id="CLU_090039_1_0_1"/>
<dbReference type="EMBL" id="KL584720">
    <property type="protein sequence ID" value="KEQ69669.1"/>
    <property type="molecule type" value="Genomic_DNA"/>
</dbReference>
<sequence>MPTYAVLGATGNTGQSLLKVLTQTPANKIHAYCRSAAKLGRLQPDAIANPNVKVFEGGLNDTKVIRDCIKDTHAVFLAVAVSGNVPGNTIAQDTARVVIAAMRELRDTDTTIKLPKLIVLSSAAIDSVFSKDIPRLALNLLLCAESNIYNDLIAAERLLRNEQSWLSVTFVKPGALTIDVQKGHKLTMQAPRGVVSFMDLAAAMVEVADAGDEYEWKAVSVNPVASDVAFPWQNVPSLVKGLLYHFFPWAYAWLG</sequence>
<evidence type="ECO:0000256" key="1">
    <source>
        <dbReference type="ARBA" id="ARBA00038376"/>
    </source>
</evidence>
<evidence type="ECO:0000313" key="4">
    <source>
        <dbReference type="Proteomes" id="UP000027730"/>
    </source>
</evidence>
<dbReference type="STRING" id="1043004.A0A074WDP6"/>
<keyword evidence="4" id="KW-1185">Reference proteome</keyword>
<dbReference type="GO" id="GO:0004497">
    <property type="term" value="F:monooxygenase activity"/>
    <property type="evidence" value="ECO:0007669"/>
    <property type="project" value="UniProtKB-KW"/>
</dbReference>
<comment type="similarity">
    <text evidence="1">Belongs to the avfA family.</text>
</comment>
<keyword evidence="3" id="KW-0503">Monooxygenase</keyword>
<dbReference type="AlphaFoldDB" id="A0A074WDP6"/>
<reference evidence="3 4" key="1">
    <citation type="journal article" date="2014" name="BMC Genomics">
        <title>Genome sequencing of four Aureobasidium pullulans varieties: biotechnological potential, stress tolerance, and description of new species.</title>
        <authorList>
            <person name="Gostin Ar C."/>
            <person name="Ohm R.A."/>
            <person name="Kogej T."/>
            <person name="Sonjak S."/>
            <person name="Turk M."/>
            <person name="Zajc J."/>
            <person name="Zalar P."/>
            <person name="Grube M."/>
            <person name="Sun H."/>
            <person name="Han J."/>
            <person name="Sharma A."/>
            <person name="Chiniquy J."/>
            <person name="Ngan C.Y."/>
            <person name="Lipzen A."/>
            <person name="Barry K."/>
            <person name="Grigoriev I.V."/>
            <person name="Gunde-Cimerman N."/>
        </authorList>
    </citation>
    <scope>NUCLEOTIDE SEQUENCE [LARGE SCALE GENOMIC DNA]</scope>
    <source>
        <strain evidence="3 4">CBS 147.97</strain>
    </source>
</reference>
<dbReference type="GeneID" id="25412085"/>
<dbReference type="InterPro" id="IPR016040">
    <property type="entry name" value="NAD(P)-bd_dom"/>
</dbReference>
<evidence type="ECO:0000259" key="2">
    <source>
        <dbReference type="Pfam" id="PF13460"/>
    </source>
</evidence>